<gene>
    <name evidence="1" type="ORF">AV530_013274</name>
</gene>
<name>A0A1V4JNQ8_PATFA</name>
<accession>A0A1V4JNQ8</accession>
<dbReference type="Proteomes" id="UP000190648">
    <property type="component" value="Unassembled WGS sequence"/>
</dbReference>
<protein>
    <submittedName>
        <fullName evidence="1">Uncharacterized protein</fullName>
    </submittedName>
</protein>
<organism evidence="1 2">
    <name type="scientific">Patagioenas fasciata monilis</name>
    <dbReference type="NCBI Taxonomy" id="372326"/>
    <lineage>
        <taxon>Eukaryota</taxon>
        <taxon>Metazoa</taxon>
        <taxon>Chordata</taxon>
        <taxon>Craniata</taxon>
        <taxon>Vertebrata</taxon>
        <taxon>Euteleostomi</taxon>
        <taxon>Archelosauria</taxon>
        <taxon>Archosauria</taxon>
        <taxon>Dinosauria</taxon>
        <taxon>Saurischia</taxon>
        <taxon>Theropoda</taxon>
        <taxon>Coelurosauria</taxon>
        <taxon>Aves</taxon>
        <taxon>Neognathae</taxon>
        <taxon>Neoaves</taxon>
        <taxon>Columbimorphae</taxon>
        <taxon>Columbiformes</taxon>
        <taxon>Columbidae</taxon>
        <taxon>Patagioenas</taxon>
    </lineage>
</organism>
<evidence type="ECO:0000313" key="1">
    <source>
        <dbReference type="EMBL" id="OPJ73832.1"/>
    </source>
</evidence>
<evidence type="ECO:0000313" key="2">
    <source>
        <dbReference type="Proteomes" id="UP000190648"/>
    </source>
</evidence>
<keyword evidence="2" id="KW-1185">Reference proteome</keyword>
<proteinExistence type="predicted"/>
<reference evidence="1 2" key="1">
    <citation type="submission" date="2016-02" db="EMBL/GenBank/DDBJ databases">
        <title>Band-tailed pigeon sequencing and assembly.</title>
        <authorList>
            <person name="Soares A.E."/>
            <person name="Novak B.J."/>
            <person name="Rice E.S."/>
            <person name="O'Connell B."/>
            <person name="Chang D."/>
            <person name="Weber S."/>
            <person name="Shapiro B."/>
        </authorList>
    </citation>
    <scope>NUCLEOTIDE SEQUENCE [LARGE SCALE GENOMIC DNA]</scope>
    <source>
        <strain evidence="1">BTP2013</strain>
        <tissue evidence="1">Blood</tissue>
    </source>
</reference>
<dbReference type="AlphaFoldDB" id="A0A1V4JNQ8"/>
<sequence length="98" mass="11659">MFSDKQMGKWPVNRYCYKRFVKLWVLKGRVVQEAAHGNNCQQMRTGEDSNHDTCWNLGVFDSLILTNDRRGKDKFRKSSDAMLIVLRRLAYFLAYYEE</sequence>
<dbReference type="EMBL" id="LSYS01006880">
    <property type="protein sequence ID" value="OPJ73832.1"/>
    <property type="molecule type" value="Genomic_DNA"/>
</dbReference>
<comment type="caution">
    <text evidence="1">The sequence shown here is derived from an EMBL/GenBank/DDBJ whole genome shotgun (WGS) entry which is preliminary data.</text>
</comment>